<feature type="region of interest" description="Disordered" evidence="1">
    <location>
        <begin position="1"/>
        <end position="32"/>
    </location>
</feature>
<dbReference type="GeneID" id="20241244"/>
<protein>
    <submittedName>
        <fullName evidence="2">Uncharacterized protein</fullName>
    </submittedName>
</protein>
<evidence type="ECO:0000313" key="2">
    <source>
        <dbReference type="EMBL" id="ESO82523.1"/>
    </source>
</evidence>
<dbReference type="EMBL" id="KB203855">
    <property type="protein sequence ID" value="ESO82523.1"/>
    <property type="molecule type" value="Genomic_DNA"/>
</dbReference>
<proteinExistence type="predicted"/>
<dbReference type="OrthoDB" id="660555at2759"/>
<dbReference type="KEGG" id="lgi:LOTGIDRAFT_169844"/>
<dbReference type="RefSeq" id="XP_009066716.1">
    <property type="nucleotide sequence ID" value="XM_009068468.1"/>
</dbReference>
<dbReference type="CTD" id="20241244"/>
<organism evidence="2 3">
    <name type="scientific">Lottia gigantea</name>
    <name type="common">Giant owl limpet</name>
    <dbReference type="NCBI Taxonomy" id="225164"/>
    <lineage>
        <taxon>Eukaryota</taxon>
        <taxon>Metazoa</taxon>
        <taxon>Spiralia</taxon>
        <taxon>Lophotrochozoa</taxon>
        <taxon>Mollusca</taxon>
        <taxon>Gastropoda</taxon>
        <taxon>Patellogastropoda</taxon>
        <taxon>Lottioidea</taxon>
        <taxon>Lottiidae</taxon>
        <taxon>Lottia</taxon>
    </lineage>
</organism>
<evidence type="ECO:0000256" key="1">
    <source>
        <dbReference type="SAM" id="MobiDB-lite"/>
    </source>
</evidence>
<dbReference type="HOGENOM" id="CLU_1210983_0_0_1"/>
<feature type="region of interest" description="Disordered" evidence="1">
    <location>
        <begin position="54"/>
        <end position="88"/>
    </location>
</feature>
<dbReference type="AlphaFoldDB" id="V3YWV0"/>
<evidence type="ECO:0000313" key="3">
    <source>
        <dbReference type="Proteomes" id="UP000030746"/>
    </source>
</evidence>
<name>V3YWV0_LOTGI</name>
<gene>
    <name evidence="2" type="ORF">LOTGIDRAFT_169844</name>
</gene>
<sequence length="229" mass="25276">MKLKQKGLRKKFLTKRKKKNSDSGSITSPEVDLTLEGNNASVFFDLPIKNDLEGDSGASMTMSPRSPGSPDPDCLTPVAVTDDSGTEDQVQEISQMFADLIKEVENGNSTDSTLIGDQSLVSSGHVSPVSDQELEKLEMEDEFMEYKGPTIKSFYQRNWNSSFVCSCDPSSVCKMDVIIKHVHISPGKPDDQVDCVQILGTYLVKILSIKNKKSTTYNNNDSLFYTGQN</sequence>
<feature type="compositionally biased region" description="Basic residues" evidence="1">
    <location>
        <begin position="1"/>
        <end position="19"/>
    </location>
</feature>
<accession>V3YWV0</accession>
<keyword evidence="3" id="KW-1185">Reference proteome</keyword>
<dbReference type="Proteomes" id="UP000030746">
    <property type="component" value="Unassembled WGS sequence"/>
</dbReference>
<reference evidence="2 3" key="1">
    <citation type="journal article" date="2013" name="Nature">
        <title>Insights into bilaterian evolution from three spiralian genomes.</title>
        <authorList>
            <person name="Simakov O."/>
            <person name="Marletaz F."/>
            <person name="Cho S.J."/>
            <person name="Edsinger-Gonzales E."/>
            <person name="Havlak P."/>
            <person name="Hellsten U."/>
            <person name="Kuo D.H."/>
            <person name="Larsson T."/>
            <person name="Lv J."/>
            <person name="Arendt D."/>
            <person name="Savage R."/>
            <person name="Osoegawa K."/>
            <person name="de Jong P."/>
            <person name="Grimwood J."/>
            <person name="Chapman J.A."/>
            <person name="Shapiro H."/>
            <person name="Aerts A."/>
            <person name="Otillar R.P."/>
            <person name="Terry A.Y."/>
            <person name="Boore J.L."/>
            <person name="Grigoriev I.V."/>
            <person name="Lindberg D.R."/>
            <person name="Seaver E.C."/>
            <person name="Weisblat D.A."/>
            <person name="Putnam N.H."/>
            <person name="Rokhsar D.S."/>
        </authorList>
    </citation>
    <scope>NUCLEOTIDE SEQUENCE [LARGE SCALE GENOMIC DNA]</scope>
</reference>